<gene>
    <name evidence="1" type="ORF">BFJ69_g9070</name>
</gene>
<evidence type="ECO:0000313" key="1">
    <source>
        <dbReference type="EMBL" id="RKK73628.1"/>
    </source>
</evidence>
<organism evidence="1 2">
    <name type="scientific">Fusarium oxysporum</name>
    <name type="common">Fusarium vascular wilt</name>
    <dbReference type="NCBI Taxonomy" id="5507"/>
    <lineage>
        <taxon>Eukaryota</taxon>
        <taxon>Fungi</taxon>
        <taxon>Dikarya</taxon>
        <taxon>Ascomycota</taxon>
        <taxon>Pezizomycotina</taxon>
        <taxon>Sordariomycetes</taxon>
        <taxon>Hypocreomycetidae</taxon>
        <taxon>Hypocreales</taxon>
        <taxon>Nectriaceae</taxon>
        <taxon>Fusarium</taxon>
        <taxon>Fusarium oxysporum species complex</taxon>
    </lineage>
</organism>
<accession>A0A420N039</accession>
<name>A0A420N039_FUSOX</name>
<dbReference type="VEuPathDB" id="FungiDB:FOC1_g10002117"/>
<dbReference type="Proteomes" id="UP000285084">
    <property type="component" value="Unassembled WGS sequence"/>
</dbReference>
<sequence length="45" mass="5480">MLDFVHHLWWIFDVSVFDDENLAKTHMFDGFVPDNYIKILIRRGQ</sequence>
<dbReference type="VEuPathDB" id="FungiDB:FOC4_g10003183"/>
<dbReference type="AlphaFoldDB" id="A0A420N039"/>
<comment type="caution">
    <text evidence="1">The sequence shown here is derived from an EMBL/GenBank/DDBJ whole genome shotgun (WGS) entry which is preliminary data.</text>
</comment>
<evidence type="ECO:0000313" key="2">
    <source>
        <dbReference type="Proteomes" id="UP000285084"/>
    </source>
</evidence>
<protein>
    <submittedName>
        <fullName evidence="1">Uncharacterized protein</fullName>
    </submittedName>
</protein>
<reference evidence="1 2" key="1">
    <citation type="journal article" date="2018" name="Sci. Rep.">
        <title>Characterisation of pathogen-specific regions and novel effector candidates in Fusarium oxysporum f. sp. cepae.</title>
        <authorList>
            <person name="Armitage A.D."/>
            <person name="Taylor A."/>
            <person name="Sobczyk M.K."/>
            <person name="Baxter L."/>
            <person name="Greenfield B.P."/>
            <person name="Bates H.J."/>
            <person name="Wilson F."/>
            <person name="Jackson A.C."/>
            <person name="Ott S."/>
            <person name="Harrison R.J."/>
            <person name="Clarkson J.P."/>
        </authorList>
    </citation>
    <scope>NUCLEOTIDE SEQUENCE [LARGE SCALE GENOMIC DNA]</scope>
    <source>
        <strain evidence="1 2">Fo_A13</strain>
    </source>
</reference>
<dbReference type="EMBL" id="MRCX01000081">
    <property type="protein sequence ID" value="RKK73628.1"/>
    <property type="molecule type" value="Genomic_DNA"/>
</dbReference>
<proteinExistence type="predicted"/>